<dbReference type="KEGG" id="stq:Spith_1592"/>
<dbReference type="EMBL" id="CP002903">
    <property type="protein sequence ID" value="AEJ61853.1"/>
    <property type="molecule type" value="Genomic_DNA"/>
</dbReference>
<keyword evidence="3" id="KW-1185">Reference proteome</keyword>
<evidence type="ECO:0000313" key="2">
    <source>
        <dbReference type="EMBL" id="AEJ61853.1"/>
    </source>
</evidence>
<sequence>MEDHNFRTFLWRVVSIHTIVYFIAGILALLFMNYKELFAGDMLSVFMRPVDSPWVAAGPALQVFRGILLGCILYPFRKVFLKGAYGWLTLWLLVFGLSFVSTIGPTVGSFEGFIYTKFPIQYHLLAIPEALVYSFGFSYLLWAWYRNPRKLWTVLSIVLVAFILLMSVMGVLSSLGILNAA</sequence>
<keyword evidence="1" id="KW-0472">Membrane</keyword>
<feature type="transmembrane region" description="Helical" evidence="1">
    <location>
        <begin position="120"/>
        <end position="142"/>
    </location>
</feature>
<evidence type="ECO:0000313" key="3">
    <source>
        <dbReference type="Proteomes" id="UP000007254"/>
    </source>
</evidence>
<proteinExistence type="predicted"/>
<gene>
    <name evidence="2" type="ordered locus">Spith_1592</name>
</gene>
<dbReference type="STRING" id="869211.Spith_1592"/>
<keyword evidence="1" id="KW-0812">Transmembrane</keyword>
<name>G0GAV7_WINT7</name>
<reference evidence="2 3" key="1">
    <citation type="submission" date="2011-06" db="EMBL/GenBank/DDBJ databases">
        <title>The complete genome of Spirochaeta thermophila DSM 6578.</title>
        <authorList>
            <consortium name="US DOE Joint Genome Institute (JGI-PGF)"/>
            <person name="Lucas S."/>
            <person name="Lapidus A."/>
            <person name="Bruce D."/>
            <person name="Goodwin L."/>
            <person name="Pitluck S."/>
            <person name="Peters L."/>
            <person name="Kyrpides N."/>
            <person name="Mavromatis K."/>
            <person name="Ivanova N."/>
            <person name="Mikailova N."/>
            <person name="Pagani I."/>
            <person name="Chertkov O."/>
            <person name="Detter J.C."/>
            <person name="Tapia R."/>
            <person name="Han C."/>
            <person name="Land M."/>
            <person name="Hauser L."/>
            <person name="Markowitz V."/>
            <person name="Cheng J.-F."/>
            <person name="Hugenholtz P."/>
            <person name="Woyke T."/>
            <person name="Wu D."/>
            <person name="Spring S."/>
            <person name="Merkhoffer B."/>
            <person name="Schneider S."/>
            <person name="Klenk H.-P."/>
            <person name="Eisen J.A."/>
        </authorList>
    </citation>
    <scope>NUCLEOTIDE SEQUENCE [LARGE SCALE GENOMIC DNA]</scope>
    <source>
        <strain evidence="3">ATCC 700085 / DSM 6578 / Z-1203</strain>
    </source>
</reference>
<dbReference type="OrthoDB" id="306518at2"/>
<dbReference type="RefSeq" id="WP_014625183.1">
    <property type="nucleotide sequence ID" value="NC_017583.1"/>
</dbReference>
<feature type="transmembrane region" description="Helical" evidence="1">
    <location>
        <begin position="88"/>
        <end position="108"/>
    </location>
</feature>
<protein>
    <submittedName>
        <fullName evidence="2">Uncharacterized protein</fullName>
    </submittedName>
</protein>
<dbReference type="AlphaFoldDB" id="G0GAV7"/>
<dbReference type="HOGENOM" id="CLU_127690_0_0_12"/>
<feature type="transmembrane region" description="Helical" evidence="1">
    <location>
        <begin position="9"/>
        <end position="34"/>
    </location>
</feature>
<accession>G0GAV7</accession>
<feature type="transmembrane region" description="Helical" evidence="1">
    <location>
        <begin position="54"/>
        <end position="76"/>
    </location>
</feature>
<evidence type="ECO:0000256" key="1">
    <source>
        <dbReference type="SAM" id="Phobius"/>
    </source>
</evidence>
<keyword evidence="1" id="KW-1133">Transmembrane helix</keyword>
<dbReference type="Proteomes" id="UP000007254">
    <property type="component" value="Chromosome"/>
</dbReference>
<organism evidence="2 3">
    <name type="scientific">Winmispira thermophila (strain ATCC 700085 / DSM 6578 / Z-1203)</name>
    <name type="common">Spirochaeta thermophila</name>
    <dbReference type="NCBI Taxonomy" id="869211"/>
    <lineage>
        <taxon>Bacteria</taxon>
        <taxon>Pseudomonadati</taxon>
        <taxon>Spirochaetota</taxon>
        <taxon>Spirochaetia</taxon>
        <taxon>Winmispirales</taxon>
        <taxon>Winmispiraceae</taxon>
        <taxon>Winmispira</taxon>
    </lineage>
</organism>
<feature type="transmembrane region" description="Helical" evidence="1">
    <location>
        <begin position="154"/>
        <end position="178"/>
    </location>
</feature>